<dbReference type="CDD" id="cd06198">
    <property type="entry name" value="FNR_like_3"/>
    <property type="match status" value="1"/>
</dbReference>
<dbReference type="PROSITE" id="PS51384">
    <property type="entry name" value="FAD_FR"/>
    <property type="match status" value="1"/>
</dbReference>
<dbReference type="SUPFAM" id="SSF63380">
    <property type="entry name" value="Riboflavin synthase domain-like"/>
    <property type="match status" value="1"/>
</dbReference>
<protein>
    <submittedName>
        <fullName evidence="15">Ferredoxin reductase family protein</fullName>
    </submittedName>
</protein>
<feature type="domain" description="FAD-binding FR-type" evidence="14">
    <location>
        <begin position="223"/>
        <end position="323"/>
    </location>
</feature>
<dbReference type="AlphaFoldDB" id="A0A6A0AP90"/>
<dbReference type="InterPro" id="IPR017938">
    <property type="entry name" value="Riboflavin_synthase-like_b-brl"/>
</dbReference>
<feature type="transmembrane region" description="Helical" evidence="13">
    <location>
        <begin position="54"/>
        <end position="73"/>
    </location>
</feature>
<dbReference type="PANTHER" id="PTHR47354:SF8">
    <property type="entry name" value="1,2-PHENYLACETYL-COA EPOXIDASE, SUBUNIT E"/>
    <property type="match status" value="1"/>
</dbReference>
<evidence type="ECO:0000256" key="13">
    <source>
        <dbReference type="SAM" id="Phobius"/>
    </source>
</evidence>
<dbReference type="InterPro" id="IPR017927">
    <property type="entry name" value="FAD-bd_FR_type"/>
</dbReference>
<keyword evidence="10" id="KW-0408">Iron</keyword>
<keyword evidence="9" id="KW-0560">Oxidoreductase</keyword>
<keyword evidence="16" id="KW-1185">Reference proteome</keyword>
<evidence type="ECO:0000256" key="3">
    <source>
        <dbReference type="ARBA" id="ARBA00022630"/>
    </source>
</evidence>
<keyword evidence="12 13" id="KW-0472">Membrane</keyword>
<dbReference type="InterPro" id="IPR013130">
    <property type="entry name" value="Fe3_Rdtase_TM_dom"/>
</dbReference>
<dbReference type="GO" id="GO:0016020">
    <property type="term" value="C:membrane"/>
    <property type="evidence" value="ECO:0007669"/>
    <property type="project" value="UniProtKB-SubCell"/>
</dbReference>
<keyword evidence="8 13" id="KW-1133">Transmembrane helix</keyword>
<feature type="transmembrane region" description="Helical" evidence="13">
    <location>
        <begin position="197"/>
        <end position="218"/>
    </location>
</feature>
<name>A0A6A0AP90_9ACTN</name>
<gene>
    <name evidence="15" type="ORF">SCWH03_06720</name>
</gene>
<keyword evidence="7" id="KW-0274">FAD</keyword>
<keyword evidence="5" id="KW-0001">2Fe-2S</keyword>
<evidence type="ECO:0000256" key="7">
    <source>
        <dbReference type="ARBA" id="ARBA00022827"/>
    </source>
</evidence>
<keyword evidence="11" id="KW-0411">Iron-sulfur</keyword>
<dbReference type="InterPro" id="IPR039261">
    <property type="entry name" value="FNR_nucleotide-bd"/>
</dbReference>
<evidence type="ECO:0000313" key="16">
    <source>
        <dbReference type="Proteomes" id="UP000484988"/>
    </source>
</evidence>
<dbReference type="GO" id="GO:0050660">
    <property type="term" value="F:flavin adenine dinucleotide binding"/>
    <property type="evidence" value="ECO:0007669"/>
    <property type="project" value="TreeGrafter"/>
</dbReference>
<dbReference type="SUPFAM" id="SSF52343">
    <property type="entry name" value="Ferredoxin reductase-like, C-terminal NADP-linked domain"/>
    <property type="match status" value="1"/>
</dbReference>
<accession>A0A6A0AP90</accession>
<evidence type="ECO:0000256" key="5">
    <source>
        <dbReference type="ARBA" id="ARBA00022714"/>
    </source>
</evidence>
<dbReference type="InterPro" id="IPR050415">
    <property type="entry name" value="MRET"/>
</dbReference>
<evidence type="ECO:0000256" key="11">
    <source>
        <dbReference type="ARBA" id="ARBA00023014"/>
    </source>
</evidence>
<feature type="transmembrane region" description="Helical" evidence="13">
    <location>
        <begin position="94"/>
        <end position="115"/>
    </location>
</feature>
<feature type="transmembrane region" description="Helical" evidence="13">
    <location>
        <begin position="168"/>
        <end position="185"/>
    </location>
</feature>
<dbReference type="InterPro" id="IPR001433">
    <property type="entry name" value="OxRdtase_FAD/NAD-bd"/>
</dbReference>
<dbReference type="GO" id="GO:0046872">
    <property type="term" value="F:metal ion binding"/>
    <property type="evidence" value="ECO:0007669"/>
    <property type="project" value="UniProtKB-KW"/>
</dbReference>
<reference evidence="15 16" key="1">
    <citation type="submission" date="2020-02" db="EMBL/GenBank/DDBJ databases">
        <title>Whole Genome Shotgun Sequence of Streptomyces sp. strain CWH03.</title>
        <authorList>
            <person name="Dohra H."/>
            <person name="Kodani S."/>
            <person name="Yamamura H."/>
        </authorList>
    </citation>
    <scope>NUCLEOTIDE SEQUENCE [LARGE SCALE GENOMIC DNA]</scope>
    <source>
        <strain evidence="15 16">CWH03</strain>
    </source>
</reference>
<sequence>MVGDSAKGHRVRRGSVAPRVAGQWALWTFAVVNVVVVEALFLTAGPGKNGTLTVARFFGLHAALLMLLQLLLVARLPWLDRRIGMDRLTRWHRWVGFTLLWTLLTHAVLVVLGYARLDGASMPETFLALGGVPASLLGMLAAAVVVLVAAVSTGYLRRRLRYETWHALHLLLYLAVGLSFAHQLLETTTFGASGSALAYWWALWSSAFGALVWGRLVVPVWRNSYHRFRVAAVVPESDAVVSVYVTGRHLDRLPARAGQFCVWRFPGHHHWWSANPFSLSAAPDGRSLRLTARAAGTTSAGLRHLAVGTRVFMEGPYGAFTSLHRTRPGALLIAGGVGITPVRALLEEHTSGDVVVLYRVRSAEDAVLIGEVRELLGARGGRLHLLTGRTAEGAGPFEPDGLRALVTDITERDVYVCGPPAMTSAVLGALRTLRVPGRQVHAEKFSLA</sequence>
<comment type="caution">
    <text evidence="15">The sequence shown here is derived from an EMBL/GenBank/DDBJ whole genome shotgun (WGS) entry which is preliminary data.</text>
</comment>
<evidence type="ECO:0000256" key="6">
    <source>
        <dbReference type="ARBA" id="ARBA00022723"/>
    </source>
</evidence>
<dbReference type="Proteomes" id="UP000484988">
    <property type="component" value="Unassembled WGS sequence"/>
</dbReference>
<feature type="transmembrane region" description="Helical" evidence="13">
    <location>
        <begin position="135"/>
        <end position="156"/>
    </location>
</feature>
<comment type="cofactor">
    <cofactor evidence="1">
        <name>FAD</name>
        <dbReference type="ChEBI" id="CHEBI:57692"/>
    </cofactor>
</comment>
<dbReference type="Pfam" id="PF01794">
    <property type="entry name" value="Ferric_reduct"/>
    <property type="match status" value="1"/>
</dbReference>
<evidence type="ECO:0000313" key="15">
    <source>
        <dbReference type="EMBL" id="GFH34458.1"/>
    </source>
</evidence>
<dbReference type="EMBL" id="BLLG01000002">
    <property type="protein sequence ID" value="GFH34458.1"/>
    <property type="molecule type" value="Genomic_DNA"/>
</dbReference>
<keyword evidence="4 13" id="KW-0812">Transmembrane</keyword>
<evidence type="ECO:0000256" key="9">
    <source>
        <dbReference type="ARBA" id="ARBA00023002"/>
    </source>
</evidence>
<dbReference type="PRINTS" id="PR00410">
    <property type="entry name" value="PHEHYDRXLASE"/>
</dbReference>
<dbReference type="Gene3D" id="2.40.30.10">
    <property type="entry name" value="Translation factors"/>
    <property type="match status" value="1"/>
</dbReference>
<feature type="transmembrane region" description="Helical" evidence="13">
    <location>
        <begin position="21"/>
        <end position="42"/>
    </location>
</feature>
<evidence type="ECO:0000259" key="14">
    <source>
        <dbReference type="PROSITE" id="PS51384"/>
    </source>
</evidence>
<evidence type="ECO:0000256" key="4">
    <source>
        <dbReference type="ARBA" id="ARBA00022692"/>
    </source>
</evidence>
<keyword evidence="3" id="KW-0285">Flavoprotein</keyword>
<dbReference type="GO" id="GO:0016491">
    <property type="term" value="F:oxidoreductase activity"/>
    <property type="evidence" value="ECO:0007669"/>
    <property type="project" value="UniProtKB-KW"/>
</dbReference>
<evidence type="ECO:0000256" key="2">
    <source>
        <dbReference type="ARBA" id="ARBA00004141"/>
    </source>
</evidence>
<evidence type="ECO:0000256" key="1">
    <source>
        <dbReference type="ARBA" id="ARBA00001974"/>
    </source>
</evidence>
<evidence type="ECO:0000256" key="12">
    <source>
        <dbReference type="ARBA" id="ARBA00023136"/>
    </source>
</evidence>
<dbReference type="PANTHER" id="PTHR47354">
    <property type="entry name" value="NADH OXIDOREDUCTASE HCR"/>
    <property type="match status" value="1"/>
</dbReference>
<proteinExistence type="predicted"/>
<organism evidence="15 16">
    <name type="scientific">Streptomyces pacificus</name>
    <dbReference type="NCBI Taxonomy" id="2705029"/>
    <lineage>
        <taxon>Bacteria</taxon>
        <taxon>Bacillati</taxon>
        <taxon>Actinomycetota</taxon>
        <taxon>Actinomycetes</taxon>
        <taxon>Kitasatosporales</taxon>
        <taxon>Streptomycetaceae</taxon>
        <taxon>Streptomyces</taxon>
    </lineage>
</organism>
<dbReference type="Gene3D" id="3.40.50.80">
    <property type="entry name" value="Nucleotide-binding domain of ferredoxin-NADP reductase (FNR) module"/>
    <property type="match status" value="1"/>
</dbReference>
<evidence type="ECO:0000256" key="10">
    <source>
        <dbReference type="ARBA" id="ARBA00023004"/>
    </source>
</evidence>
<keyword evidence="6" id="KW-0479">Metal-binding</keyword>
<dbReference type="Pfam" id="PF00175">
    <property type="entry name" value="NAD_binding_1"/>
    <property type="match status" value="1"/>
</dbReference>
<comment type="subcellular location">
    <subcellularLocation>
        <location evidence="2">Membrane</location>
        <topology evidence="2">Multi-pass membrane protein</topology>
    </subcellularLocation>
</comment>
<evidence type="ECO:0000256" key="8">
    <source>
        <dbReference type="ARBA" id="ARBA00022989"/>
    </source>
</evidence>
<dbReference type="GO" id="GO:0051537">
    <property type="term" value="F:2 iron, 2 sulfur cluster binding"/>
    <property type="evidence" value="ECO:0007669"/>
    <property type="project" value="UniProtKB-KW"/>
</dbReference>